<dbReference type="PATRIC" id="fig|1590042.3.peg.2084"/>
<dbReference type="PANTHER" id="PTHR42194">
    <property type="entry name" value="UPF0276 PROTEIN HI_1600"/>
    <property type="match status" value="1"/>
</dbReference>
<reference evidence="2" key="3">
    <citation type="submission" date="2021-06" db="EMBL/GenBank/DDBJ databases">
        <title>Genomic Description and Analysis of Intracellular Bacteria, Candidatus Berkiella cookevillensis and Candidatus Berkiella aquae.</title>
        <authorList>
            <person name="Kidane D.T."/>
            <person name="Mehari Y.T."/>
            <person name="Rice F.C."/>
            <person name="Arivett B.A."/>
            <person name="Farone A.L."/>
            <person name="Berk S.G."/>
            <person name="Farone M.B."/>
        </authorList>
    </citation>
    <scope>NUCLEOTIDE SEQUENCE</scope>
    <source>
        <strain evidence="2">CC99</strain>
    </source>
</reference>
<gene>
    <name evidence="2" type="ORF">CC99x_011535</name>
    <name evidence="1" type="ORF">CC99x_02038</name>
</gene>
<dbReference type="InterPro" id="IPR007801">
    <property type="entry name" value="MbnB/TglH/ChrH"/>
</dbReference>
<reference evidence="2" key="2">
    <citation type="journal article" date="2016" name="Genome Announc.">
        <title>Draft Genome Sequences of Two Novel Amoeba-Resistant Intranuclear Bacteria, 'Candidatus Berkiella cookevillensis' and 'Candidatus Berkiella aquae'.</title>
        <authorList>
            <person name="Mehari Y.T."/>
            <person name="Arivett B.A."/>
            <person name="Farone A.L."/>
            <person name="Gunderson J.H."/>
            <person name="Farone M.B."/>
        </authorList>
    </citation>
    <scope>NUCLEOTIDE SEQUENCE</scope>
    <source>
        <strain evidence="2">CC99</strain>
    </source>
</reference>
<keyword evidence="3" id="KW-1185">Reference proteome</keyword>
<dbReference type="InterPro" id="IPR036237">
    <property type="entry name" value="Xyl_isomerase-like_sf"/>
</dbReference>
<comment type="caution">
    <text evidence="1">The sequence shown here is derived from an EMBL/GenBank/DDBJ whole genome shotgun (WGS) entry which is preliminary data.</text>
</comment>
<dbReference type="PANTHER" id="PTHR42194:SF1">
    <property type="entry name" value="UPF0276 PROTEIN HI_1600"/>
    <property type="match status" value="1"/>
</dbReference>
<dbReference type="Gene3D" id="3.20.20.150">
    <property type="entry name" value="Divalent-metal-dependent TIM barrel enzymes"/>
    <property type="match status" value="1"/>
</dbReference>
<dbReference type="STRING" id="437022.CC99x_02038"/>
<dbReference type="NCBIfam" id="NF003818">
    <property type="entry name" value="PRK05409.1"/>
    <property type="match status" value="1"/>
</dbReference>
<sequence>MSLSQSQRSDSHRLEEEITGVGLGLRAQHYKTILETRPLVPWFEVISENYLAKGALAMRHLEAIRAHYPIVLHGVSLSIGSTDPLNQSYLKSLKALKSQIDAAWISDHLCWSSFSHQYVPDLWPLPFEDKAIRHVVERILKVQDYLQERILLENISSYLQFTHSVLPEWEFISTIAAQADCYLLLDINNIYVNAMNHNFDPRLYIDAIPPERVKQLHLGGFERKEAYTHSSRFLPAKGHNVDEAARERIPRSAQIVHDWGERKQPTKSKIRKRRVYLLDTHGQAVHTAVWELFQYAQLRFHNVPVCIEWDNNIPDFNVLLDEAKKAKHIMDNVEVCR</sequence>
<evidence type="ECO:0000313" key="2">
    <source>
        <dbReference type="EMBL" id="MCS5709527.1"/>
    </source>
</evidence>
<dbReference type="Proteomes" id="UP000051494">
    <property type="component" value="Unassembled WGS sequence"/>
</dbReference>
<dbReference type="EMBL" id="LKHV02000001">
    <property type="protein sequence ID" value="MCS5709527.1"/>
    <property type="molecule type" value="Genomic_DNA"/>
</dbReference>
<organism evidence="1">
    <name type="scientific">Candidatus Berkiella cookevillensis</name>
    <dbReference type="NCBI Taxonomy" id="437022"/>
    <lineage>
        <taxon>Bacteria</taxon>
        <taxon>Pseudomonadati</taxon>
        <taxon>Pseudomonadota</taxon>
        <taxon>Gammaproteobacteria</taxon>
        <taxon>Candidatus Berkiellales</taxon>
        <taxon>Candidatus Berkiellaceae</taxon>
        <taxon>Candidatus Berkiella</taxon>
    </lineage>
</organism>
<dbReference type="SUPFAM" id="SSF51658">
    <property type="entry name" value="Xylose isomerase-like"/>
    <property type="match status" value="1"/>
</dbReference>
<proteinExistence type="predicted"/>
<dbReference type="AlphaFoldDB" id="A0A0Q9YAK1"/>
<protein>
    <submittedName>
        <fullName evidence="2">DUF692 domain-containing protein</fullName>
    </submittedName>
</protein>
<name>A0A0Q9YAK1_9GAMM</name>
<reference evidence="1" key="1">
    <citation type="submission" date="2015-09" db="EMBL/GenBank/DDBJ databases">
        <title>Draft Genome Sequences of Two Novel Amoeba-resistant Intranuclear Bacteria, Candidatus Berkiella cookevillensis and Candidatus Berkiella aquae.</title>
        <authorList>
            <person name="Mehari Y.T."/>
            <person name="Arivett B.A."/>
            <person name="Farone A.L."/>
            <person name="Gunderson J.H."/>
            <person name="Farone M.B."/>
        </authorList>
    </citation>
    <scope>NUCLEOTIDE SEQUENCE [LARGE SCALE GENOMIC DNA]</scope>
    <source>
        <strain evidence="1">CC99</strain>
    </source>
</reference>
<dbReference type="RefSeq" id="WP_057625141.1">
    <property type="nucleotide sequence ID" value="NZ_LKHV02000001.1"/>
</dbReference>
<evidence type="ECO:0000313" key="1">
    <source>
        <dbReference type="EMBL" id="KRG17743.1"/>
    </source>
</evidence>
<dbReference type="EMBL" id="LKHV01000012">
    <property type="protein sequence ID" value="KRG17743.1"/>
    <property type="molecule type" value="Genomic_DNA"/>
</dbReference>
<dbReference type="OrthoDB" id="9763101at2"/>
<dbReference type="Pfam" id="PF05114">
    <property type="entry name" value="MbnB_TglH_ChrH"/>
    <property type="match status" value="1"/>
</dbReference>
<evidence type="ECO:0000313" key="3">
    <source>
        <dbReference type="Proteomes" id="UP000051494"/>
    </source>
</evidence>
<accession>A0A0Q9YAK1</accession>